<dbReference type="EC" id="3.4.13.18" evidence="10"/>
<dbReference type="Gene3D" id="3.40.630.10">
    <property type="entry name" value="Zn peptidases"/>
    <property type="match status" value="2"/>
</dbReference>
<evidence type="ECO:0000259" key="18">
    <source>
        <dbReference type="Pfam" id="PF07687"/>
    </source>
</evidence>
<evidence type="ECO:0000256" key="17">
    <source>
        <dbReference type="ARBA" id="ARBA00078074"/>
    </source>
</evidence>
<dbReference type="Proteomes" id="UP000231092">
    <property type="component" value="Unassembled WGS sequence"/>
</dbReference>
<sequence>MGNSAMENMEPVEVFHYFEEINSIPRGSGNEKRISDYLVSFAKEHNLEVIQDKALNVIIRKPGTKGYEDSPGVVIQGHMDMVCEKRPDVMHDFLTDPIQMKIVGDMLYANGTTLGGDDGIAVAMGLAVLASDTLEHPPVELLVTTSEETGMDGAHALDPKNILGKTLINIDSEEEGILTVSCAGGCSSKINIPITWEDADSSRAAYIIDISGLKGGHSGVEIHTGRANANKLMARFLKSVSLETDLNLCSIKGGSKHNAIARDARAVVCVNLEAVPMLKEKISSLEQIFRDEFKVADPDIKVELNPVENMPKRIMSKDTRDNIINFMYLIPNGVQSVSMDIEGLVESSLNLGVVETGEESIEIISSIRSSVGTIKDNIFHTVAAIAELTNGKVTAESDYPEWKYNPDSKVRVLFIELYEKLFGEKPLISAIHAGLECAIFDKKFEGKMDMISVGPTIVGVHTAEEHLSIPSTQRTWKYLTEVLKALK</sequence>
<evidence type="ECO:0000256" key="15">
    <source>
        <dbReference type="ARBA" id="ARBA00076004"/>
    </source>
</evidence>
<dbReference type="FunFam" id="3.40.630.10:FF:000072">
    <property type="entry name" value="Aminoacyl-histidine dipeptidase"/>
    <property type="match status" value="1"/>
</dbReference>
<evidence type="ECO:0000256" key="2">
    <source>
        <dbReference type="ARBA" id="ARBA00001947"/>
    </source>
</evidence>
<dbReference type="NCBIfam" id="TIGR01893">
    <property type="entry name" value="aa-his-dipept"/>
    <property type="match status" value="1"/>
</dbReference>
<comment type="caution">
    <text evidence="19">The sequence shown here is derived from an EMBL/GenBank/DDBJ whole genome shotgun (WGS) entry which is preliminary data.</text>
</comment>
<dbReference type="CDD" id="cd03890">
    <property type="entry name" value="M20_pepD"/>
    <property type="match status" value="1"/>
</dbReference>
<keyword evidence="5" id="KW-0378">Hydrolase</keyword>
<dbReference type="PANTHER" id="PTHR43501:SF1">
    <property type="entry name" value="CYTOSOL NON-SPECIFIC DIPEPTIDASE"/>
    <property type="match status" value="1"/>
</dbReference>
<keyword evidence="8" id="KW-0170">Cobalt</keyword>
<dbReference type="PIRSF" id="PIRSF016599">
    <property type="entry name" value="Xaa-His_dipept"/>
    <property type="match status" value="1"/>
</dbReference>
<evidence type="ECO:0000256" key="6">
    <source>
        <dbReference type="ARBA" id="ARBA00022833"/>
    </source>
</evidence>
<dbReference type="InterPro" id="IPR001160">
    <property type="entry name" value="Peptidase_M20C"/>
</dbReference>
<evidence type="ECO:0000313" key="20">
    <source>
        <dbReference type="Proteomes" id="UP000231092"/>
    </source>
</evidence>
<dbReference type="GO" id="GO:0070573">
    <property type="term" value="F:metallodipeptidase activity"/>
    <property type="evidence" value="ECO:0007669"/>
    <property type="project" value="TreeGrafter"/>
</dbReference>
<evidence type="ECO:0000256" key="9">
    <source>
        <dbReference type="ARBA" id="ARBA00036421"/>
    </source>
</evidence>
<accession>A0A2M8Z0G2</accession>
<dbReference type="InterPro" id="IPR002933">
    <property type="entry name" value="Peptidase_M20"/>
</dbReference>
<keyword evidence="6" id="KW-0862">Zinc</keyword>
<dbReference type="RefSeq" id="WP_242976835.1">
    <property type="nucleotide sequence ID" value="NZ_PGET01000001.1"/>
</dbReference>
<evidence type="ECO:0000256" key="11">
    <source>
        <dbReference type="ARBA" id="ARBA00044252"/>
    </source>
</evidence>
<dbReference type="Pfam" id="PF01546">
    <property type="entry name" value="Peptidase_M20"/>
    <property type="match status" value="1"/>
</dbReference>
<comment type="cofactor">
    <cofactor evidence="1">
        <name>Co(2+)</name>
        <dbReference type="ChEBI" id="CHEBI:48828"/>
    </cofactor>
</comment>
<dbReference type="AlphaFoldDB" id="A0A2M8Z0G2"/>
<dbReference type="GO" id="GO:0005829">
    <property type="term" value="C:cytosol"/>
    <property type="evidence" value="ECO:0007669"/>
    <property type="project" value="TreeGrafter"/>
</dbReference>
<keyword evidence="3" id="KW-0645">Protease</keyword>
<evidence type="ECO:0000256" key="7">
    <source>
        <dbReference type="ARBA" id="ARBA00023049"/>
    </source>
</evidence>
<keyword evidence="7" id="KW-0482">Metalloprotease</keyword>
<dbReference type="FunFam" id="3.40.630.10:FF:000015">
    <property type="entry name" value="Aminoacyl-histidine dipeptidase PepD"/>
    <property type="match status" value="1"/>
</dbReference>
<dbReference type="GO" id="GO:0046872">
    <property type="term" value="F:metal ion binding"/>
    <property type="evidence" value="ECO:0007669"/>
    <property type="project" value="UniProtKB-KW"/>
</dbReference>
<evidence type="ECO:0000256" key="5">
    <source>
        <dbReference type="ARBA" id="ARBA00022801"/>
    </source>
</evidence>
<dbReference type="PRINTS" id="PR00934">
    <property type="entry name" value="XHISDIPTASE"/>
</dbReference>
<organism evidence="19 20">
    <name type="scientific">[Clostridium] celerecrescens 18A</name>
    <dbReference type="NCBI Taxonomy" id="1286362"/>
    <lineage>
        <taxon>Bacteria</taxon>
        <taxon>Bacillati</taxon>
        <taxon>Bacillota</taxon>
        <taxon>Clostridia</taxon>
        <taxon>Lachnospirales</taxon>
        <taxon>Lachnospiraceae</taxon>
        <taxon>Lacrimispora</taxon>
    </lineage>
</organism>
<evidence type="ECO:0000256" key="10">
    <source>
        <dbReference type="ARBA" id="ARBA00038976"/>
    </source>
</evidence>
<dbReference type="EMBL" id="PGET01000001">
    <property type="protein sequence ID" value="PJJ26934.1"/>
    <property type="molecule type" value="Genomic_DNA"/>
</dbReference>
<proteinExistence type="inferred from homology"/>
<evidence type="ECO:0000256" key="14">
    <source>
        <dbReference type="ARBA" id="ARBA00075285"/>
    </source>
</evidence>
<evidence type="ECO:0000256" key="1">
    <source>
        <dbReference type="ARBA" id="ARBA00001941"/>
    </source>
</evidence>
<evidence type="ECO:0000256" key="3">
    <source>
        <dbReference type="ARBA" id="ARBA00022670"/>
    </source>
</evidence>
<keyword evidence="4" id="KW-0479">Metal-binding</keyword>
<dbReference type="SUPFAM" id="SSF53187">
    <property type="entry name" value="Zn-dependent exopeptidases"/>
    <property type="match status" value="1"/>
</dbReference>
<evidence type="ECO:0000313" key="19">
    <source>
        <dbReference type="EMBL" id="PJJ26934.1"/>
    </source>
</evidence>
<feature type="domain" description="Peptidase M20 dimerisation" evidence="18">
    <location>
        <begin position="211"/>
        <end position="294"/>
    </location>
</feature>
<dbReference type="InterPro" id="IPR011650">
    <property type="entry name" value="Peptidase_M20_dimer"/>
</dbReference>
<protein>
    <recommendedName>
        <fullName evidence="13">Cytosol non-specific dipeptidase</fullName>
        <ecNumber evidence="10">3.4.13.18</ecNumber>
    </recommendedName>
    <alternativeName>
        <fullName evidence="16">Aminoacyl-histidine dipeptidase</fullName>
    </alternativeName>
    <alternativeName>
        <fullName evidence="15">Beta-alanyl-histidine dipeptidase</fullName>
    </alternativeName>
    <alternativeName>
        <fullName evidence="14">Carnosinase</fullName>
    </alternativeName>
    <alternativeName>
        <fullName evidence="11">Peptidase D</fullName>
    </alternativeName>
    <alternativeName>
        <fullName evidence="17">Xaa-His dipeptidase</fullName>
    </alternativeName>
</protein>
<evidence type="ECO:0000256" key="12">
    <source>
        <dbReference type="ARBA" id="ARBA00061423"/>
    </source>
</evidence>
<evidence type="ECO:0000256" key="16">
    <source>
        <dbReference type="ARBA" id="ARBA00077688"/>
    </source>
</evidence>
<evidence type="ECO:0000256" key="13">
    <source>
        <dbReference type="ARBA" id="ARBA00071271"/>
    </source>
</evidence>
<name>A0A2M8Z0G2_9FIRM</name>
<gene>
    <name evidence="19" type="ORF">H171_0382</name>
</gene>
<comment type="catalytic activity">
    <reaction evidence="9">
        <text>Hydrolysis of dipeptides, preferentially hydrophobic dipeptides including prolyl amino acids.</text>
        <dbReference type="EC" id="3.4.13.18"/>
    </reaction>
</comment>
<dbReference type="Pfam" id="PF07687">
    <property type="entry name" value="M20_dimer"/>
    <property type="match status" value="1"/>
</dbReference>
<evidence type="ECO:0000256" key="4">
    <source>
        <dbReference type="ARBA" id="ARBA00022723"/>
    </source>
</evidence>
<reference evidence="19 20" key="1">
    <citation type="submission" date="2017-11" db="EMBL/GenBank/DDBJ databases">
        <title>Understudied soil microbes with underappreciated capabilities: Untangling the Clostridium saccharolyticum group.</title>
        <authorList>
            <person name="Leschine S."/>
        </authorList>
    </citation>
    <scope>NUCLEOTIDE SEQUENCE [LARGE SCALE GENOMIC DNA]</scope>
    <source>
        <strain evidence="19 20">18A</strain>
    </source>
</reference>
<dbReference type="PANTHER" id="PTHR43501">
    <property type="entry name" value="CYTOSOL NON-SPECIFIC DIPEPTIDASE"/>
    <property type="match status" value="1"/>
</dbReference>
<comment type="cofactor">
    <cofactor evidence="2">
        <name>Zn(2+)</name>
        <dbReference type="ChEBI" id="CHEBI:29105"/>
    </cofactor>
</comment>
<comment type="similarity">
    <text evidence="12">Belongs to the peptidase M20C family.</text>
</comment>
<dbReference type="GO" id="GO:0006508">
    <property type="term" value="P:proteolysis"/>
    <property type="evidence" value="ECO:0007669"/>
    <property type="project" value="UniProtKB-KW"/>
</dbReference>
<evidence type="ECO:0000256" key="8">
    <source>
        <dbReference type="ARBA" id="ARBA00023285"/>
    </source>
</evidence>